<dbReference type="Proteomes" id="UP000663829">
    <property type="component" value="Unassembled WGS sequence"/>
</dbReference>
<evidence type="ECO:0000313" key="6">
    <source>
        <dbReference type="EMBL" id="CAF3560795.1"/>
    </source>
</evidence>
<dbReference type="Pfam" id="PF00561">
    <property type="entry name" value="Abhydrolase_1"/>
    <property type="match status" value="1"/>
</dbReference>
<dbReference type="EMBL" id="CAJOBA010000163">
    <property type="protein sequence ID" value="CAF3509879.1"/>
    <property type="molecule type" value="Genomic_DNA"/>
</dbReference>
<dbReference type="EMBL" id="CAJNOK010000163">
    <property type="protein sequence ID" value="CAF0733676.1"/>
    <property type="molecule type" value="Genomic_DNA"/>
</dbReference>
<comment type="caution">
    <text evidence="4">The sequence shown here is derived from an EMBL/GenBank/DDBJ whole genome shotgun (WGS) entry which is preliminary data.</text>
</comment>
<dbReference type="Proteomes" id="UP000681722">
    <property type="component" value="Unassembled WGS sequence"/>
</dbReference>
<evidence type="ECO:0000313" key="5">
    <source>
        <dbReference type="EMBL" id="CAF3509879.1"/>
    </source>
</evidence>
<dbReference type="PIRSF" id="PIRSF037442">
    <property type="entry name" value="UCP037442_abhydr"/>
    <property type="match status" value="1"/>
</dbReference>
<feature type="domain" description="AB hydrolase-1" evidence="2">
    <location>
        <begin position="68"/>
        <end position="177"/>
    </location>
</feature>
<dbReference type="AlphaFoldDB" id="A0A813R8N3"/>
<dbReference type="Proteomes" id="UP000677228">
    <property type="component" value="Unassembled WGS sequence"/>
</dbReference>
<gene>
    <name evidence="4" type="ORF">GPM918_LOCUS2301</name>
    <name evidence="3" type="ORF">OVA965_LOCUS988</name>
    <name evidence="6" type="ORF">SRO942_LOCUS2301</name>
    <name evidence="5" type="ORF">TMI583_LOCUS989</name>
</gene>
<name>A0A813R8N3_9BILA</name>
<reference evidence="4" key="1">
    <citation type="submission" date="2021-02" db="EMBL/GenBank/DDBJ databases">
        <authorList>
            <person name="Nowell W R."/>
        </authorList>
    </citation>
    <scope>NUCLEOTIDE SEQUENCE</scope>
</reference>
<dbReference type="Gene3D" id="3.40.50.1820">
    <property type="entry name" value="alpha/beta hydrolase"/>
    <property type="match status" value="1"/>
</dbReference>
<feature type="transmembrane region" description="Helical" evidence="1">
    <location>
        <begin position="180"/>
        <end position="201"/>
    </location>
</feature>
<evidence type="ECO:0000313" key="7">
    <source>
        <dbReference type="Proteomes" id="UP000663829"/>
    </source>
</evidence>
<dbReference type="EMBL" id="CAJNOQ010000251">
    <property type="protein sequence ID" value="CAF0777993.1"/>
    <property type="molecule type" value="Genomic_DNA"/>
</dbReference>
<organism evidence="4 7">
    <name type="scientific">Didymodactylos carnosus</name>
    <dbReference type="NCBI Taxonomy" id="1234261"/>
    <lineage>
        <taxon>Eukaryota</taxon>
        <taxon>Metazoa</taxon>
        <taxon>Spiralia</taxon>
        <taxon>Gnathifera</taxon>
        <taxon>Rotifera</taxon>
        <taxon>Eurotatoria</taxon>
        <taxon>Bdelloidea</taxon>
        <taxon>Philodinida</taxon>
        <taxon>Philodinidae</taxon>
        <taxon>Didymodactylos</taxon>
    </lineage>
</organism>
<evidence type="ECO:0000256" key="1">
    <source>
        <dbReference type="SAM" id="Phobius"/>
    </source>
</evidence>
<proteinExistence type="predicted"/>
<dbReference type="InterPro" id="IPR000073">
    <property type="entry name" value="AB_hydrolase_1"/>
</dbReference>
<dbReference type="InterPro" id="IPR017208">
    <property type="entry name" value="UCP037442_abhydr"/>
</dbReference>
<keyword evidence="1" id="KW-0812">Transmembrane</keyword>
<keyword evidence="1" id="KW-1133">Transmembrane helix</keyword>
<dbReference type="SUPFAM" id="SSF53474">
    <property type="entry name" value="alpha/beta-Hydrolases"/>
    <property type="match status" value="1"/>
</dbReference>
<keyword evidence="1" id="KW-0472">Membrane</keyword>
<dbReference type="Proteomes" id="UP000682733">
    <property type="component" value="Unassembled WGS sequence"/>
</dbReference>
<dbReference type="OrthoDB" id="2107915at2759"/>
<protein>
    <recommendedName>
        <fullName evidence="2">AB hydrolase-1 domain-containing protein</fullName>
    </recommendedName>
</protein>
<sequence>MNISRQLLSKTGTMLFSTSKSMFLSSFNQFDLTILSKVDNYPLTATVFEPNKSSICAVISMATGVNRKYYYSFAQYLCEQHQILTVCYDYRGVGDSKTNSNQPPRGADWNIVDWARKDCASILSYCLDKYSSHDVVTVGHSFGGNIHALMYSEINRRIKRVLTISSTNSYLGYHKKNLEFLMTLFLLYVFREFSAFFYNYYAIKTVFKRGENMPTNIIRQWAHFCKHKQCFVDKQGNLLFPEAYESLQCPILAISFENDRFYKREAFQQFHEQFPNCKITYRHYKEKYRYGHFNFFRKSKIDQQLWNECAQFLKDGTIPPEEEIPQIKSK</sequence>
<dbReference type="EMBL" id="CAJOBC010000251">
    <property type="protein sequence ID" value="CAF3560795.1"/>
    <property type="molecule type" value="Genomic_DNA"/>
</dbReference>
<keyword evidence="7" id="KW-1185">Reference proteome</keyword>
<accession>A0A813R8N3</accession>
<evidence type="ECO:0000313" key="3">
    <source>
        <dbReference type="EMBL" id="CAF0733676.1"/>
    </source>
</evidence>
<evidence type="ECO:0000313" key="4">
    <source>
        <dbReference type="EMBL" id="CAF0777993.1"/>
    </source>
</evidence>
<evidence type="ECO:0000259" key="2">
    <source>
        <dbReference type="Pfam" id="PF00561"/>
    </source>
</evidence>
<dbReference type="InterPro" id="IPR029058">
    <property type="entry name" value="AB_hydrolase_fold"/>
</dbReference>